<dbReference type="KEGG" id="ssol:SULB_0838"/>
<reference evidence="7" key="5">
    <citation type="submission" date="2018-10" db="EMBL/GenBank/DDBJ databases">
        <authorList>
            <person name="McCarthy S."/>
            <person name="Gradnigo J."/>
            <person name="Johnson T."/>
            <person name="Payne S."/>
            <person name="Lipzen A."/>
            <person name="Schackwitz W."/>
            <person name="Martin J."/>
            <person name="Moriyama E."/>
            <person name="Blum P."/>
        </authorList>
    </citation>
    <scope>NUCLEOTIDE SEQUENCE</scope>
    <source>
        <strain evidence="7">SARC-B</strain>
        <strain evidence="8">SARC-C</strain>
        <strain evidence="9">SULA</strain>
    </source>
</reference>
<dbReference type="Proteomes" id="UP000282269">
    <property type="component" value="Chromosome"/>
</dbReference>
<feature type="transmembrane region" description="Helical" evidence="5">
    <location>
        <begin position="20"/>
        <end position="40"/>
    </location>
</feature>
<evidence type="ECO:0000256" key="1">
    <source>
        <dbReference type="ARBA" id="ARBA00004141"/>
    </source>
</evidence>
<reference evidence="19 20" key="1">
    <citation type="journal article" date="2015" name="Genome Announc.">
        <title>Complete Genome Sequence of Sulfolobus solfataricus Strain 98/2 and Evolved Derivatives.</title>
        <authorList>
            <person name="McCarthy S."/>
            <person name="Gradnigo J."/>
            <person name="Johnson T."/>
            <person name="Payne S."/>
            <person name="Lipzen A."/>
            <person name="Martin J."/>
            <person name="Schackwitz W."/>
            <person name="Moriyama E."/>
            <person name="Blum P."/>
        </authorList>
    </citation>
    <scope>NUCLEOTIDE SEQUENCE [LARGE SCALE GENOMIC DNA]</scope>
    <source>
        <strain evidence="19">98/2 SULC</strain>
        <strain evidence="7">SARC-B</strain>
        <strain evidence="8">SARC-C</strain>
        <strain evidence="9 21">SULA</strain>
        <strain evidence="20">SULB</strain>
    </source>
</reference>
<dbReference type="GO" id="GO:0055085">
    <property type="term" value="P:transmembrane transport"/>
    <property type="evidence" value="ECO:0007669"/>
    <property type="project" value="InterPro"/>
</dbReference>
<dbReference type="EMBL" id="CP011057">
    <property type="protein sequence ID" value="AKA78589.1"/>
    <property type="molecule type" value="Genomic_DNA"/>
</dbReference>
<keyword evidence="2 5" id="KW-0812">Transmembrane</keyword>
<evidence type="ECO:0000313" key="18">
    <source>
        <dbReference type="EMBL" id="SAI86705.1"/>
    </source>
</evidence>
<comment type="similarity">
    <text evidence="5">Belongs to the binding-protein-dependent transport system permease family.</text>
</comment>
<evidence type="ECO:0000313" key="15">
    <source>
        <dbReference type="EMBL" id="AZF80742.1"/>
    </source>
</evidence>
<evidence type="ECO:0000313" key="19">
    <source>
        <dbReference type="Proteomes" id="UP000033057"/>
    </source>
</evidence>
<evidence type="ECO:0000313" key="12">
    <source>
        <dbReference type="EMBL" id="AZF72905.1"/>
    </source>
</evidence>
<dbReference type="PANTHER" id="PTHR42729">
    <property type="entry name" value="OLIGO/DIPEPTIDE TRANSPORT, PERMEASE PROTEIN (DPPC-2)"/>
    <property type="match status" value="1"/>
</dbReference>
<protein>
    <submittedName>
        <fullName evidence="7 18">ABC transporter permease</fullName>
    </submittedName>
</protein>
<reference evidence="17 30" key="6">
    <citation type="journal article" date="2020" name="Nat. Commun.">
        <title>The structures of two archaeal type IV pili illuminate evolutionary relationships.</title>
        <authorList>
            <person name="Wang F."/>
            <person name="Baquero D.P."/>
            <person name="Su Z."/>
            <person name="Beltran L.C."/>
            <person name="Prangishvili D."/>
            <person name="Krupovic M."/>
            <person name="Egelman E.H."/>
        </authorList>
    </citation>
    <scope>NUCLEOTIDE SEQUENCE [LARGE SCALE GENOMIC DNA]</scope>
    <source>
        <strain evidence="17 30">POZ149</strain>
    </source>
</reference>
<dbReference type="EMBL" id="CP011055">
    <property type="protein sequence ID" value="AKA73197.1"/>
    <property type="molecule type" value="Genomic_DNA"/>
</dbReference>
<evidence type="ECO:0000313" key="30">
    <source>
        <dbReference type="Proteomes" id="UP000594632"/>
    </source>
</evidence>
<evidence type="ECO:0000313" key="27">
    <source>
        <dbReference type="Proteomes" id="UP000275843"/>
    </source>
</evidence>
<dbReference type="SUPFAM" id="SSF161098">
    <property type="entry name" value="MetI-like"/>
    <property type="match status" value="1"/>
</dbReference>
<evidence type="ECO:0000313" key="13">
    <source>
        <dbReference type="EMBL" id="AZF75529.1"/>
    </source>
</evidence>
<feature type="transmembrane region" description="Helical" evidence="5">
    <location>
        <begin position="113"/>
        <end position="138"/>
    </location>
</feature>
<evidence type="ECO:0000313" key="22">
    <source>
        <dbReference type="Proteomes" id="UP000076770"/>
    </source>
</evidence>
<evidence type="ECO:0000313" key="29">
    <source>
        <dbReference type="Proteomes" id="UP000282269"/>
    </source>
</evidence>
<dbReference type="GO" id="GO:0005886">
    <property type="term" value="C:plasma membrane"/>
    <property type="evidence" value="ECO:0007669"/>
    <property type="project" value="UniProtKB-SubCell"/>
</dbReference>
<dbReference type="EMBL" id="CP033235">
    <property type="protein sequence ID" value="AZF67665.1"/>
    <property type="molecule type" value="Genomic_DNA"/>
</dbReference>
<evidence type="ECO:0000256" key="5">
    <source>
        <dbReference type="RuleBase" id="RU363032"/>
    </source>
</evidence>
<keyword evidence="3 5" id="KW-1133">Transmembrane helix</keyword>
<dbReference type="AlphaFoldDB" id="A0A0E3M9V9"/>
<dbReference type="Pfam" id="PF00528">
    <property type="entry name" value="BPD_transp_1"/>
    <property type="match status" value="1"/>
</dbReference>
<dbReference type="InterPro" id="IPR035906">
    <property type="entry name" value="MetI-like_sf"/>
</dbReference>
<evidence type="ECO:0000313" key="24">
    <source>
        <dbReference type="Proteomes" id="UP000269431"/>
    </source>
</evidence>
<evidence type="ECO:0000313" key="28">
    <source>
        <dbReference type="Proteomes" id="UP000278715"/>
    </source>
</evidence>
<dbReference type="EMBL" id="CP033241">
    <property type="protein sequence ID" value="AZF83381.1"/>
    <property type="molecule type" value="Genomic_DNA"/>
</dbReference>
<reference evidence="22" key="3">
    <citation type="submission" date="2016-04" db="EMBL/GenBank/DDBJ databases">
        <authorList>
            <person name="Shah S.A."/>
            <person name="Garrett R.A."/>
        </authorList>
    </citation>
    <scope>NUCLEOTIDE SEQUENCE [LARGE SCALE GENOMIC DNA]</scope>
    <source>
        <strain evidence="22">ATCC 35091 / DSM 1616 / JCM 8930 / NBRC 15331 / P1</strain>
    </source>
</reference>
<dbReference type="CDD" id="cd06261">
    <property type="entry name" value="TM_PBP2"/>
    <property type="match status" value="1"/>
</dbReference>
<dbReference type="EMBL" id="LT549890">
    <property type="protein sequence ID" value="SAI86705.1"/>
    <property type="molecule type" value="Genomic_DNA"/>
</dbReference>
<dbReference type="KEGG" id="ssof:SULC_0837"/>
<accession>A0A0E3M9V9</accession>
<name>A0A0E3M9V9_SACSO</name>
<feature type="transmembrane region" description="Helical" evidence="5">
    <location>
        <begin position="144"/>
        <end position="165"/>
    </location>
</feature>
<evidence type="ECO:0000313" key="8">
    <source>
        <dbReference type="EMBL" id="AKA75897.1"/>
    </source>
</evidence>
<dbReference type="EMBL" id="CP033240">
    <property type="protein sequence ID" value="AZF80742.1"/>
    <property type="molecule type" value="Genomic_DNA"/>
</dbReference>
<evidence type="ECO:0000313" key="21">
    <source>
        <dbReference type="Proteomes" id="UP000033106"/>
    </source>
</evidence>
<organism evidence="7 20">
    <name type="scientific">Saccharolobus solfataricus</name>
    <name type="common">Sulfolobus solfataricus</name>
    <dbReference type="NCBI Taxonomy" id="2287"/>
    <lineage>
        <taxon>Archaea</taxon>
        <taxon>Thermoproteota</taxon>
        <taxon>Thermoprotei</taxon>
        <taxon>Sulfolobales</taxon>
        <taxon>Sulfolobaceae</taxon>
        <taxon>Saccharolobus</taxon>
    </lineage>
</organism>
<dbReference type="Gene3D" id="1.10.3720.10">
    <property type="entry name" value="MetI-like"/>
    <property type="match status" value="1"/>
</dbReference>
<proteinExistence type="inferred from homology"/>
<dbReference type="Proteomes" id="UP000267993">
    <property type="component" value="Chromosome"/>
</dbReference>
<dbReference type="PROSITE" id="PS50928">
    <property type="entry name" value="ABC_TM1"/>
    <property type="match status" value="1"/>
</dbReference>
<dbReference type="Proteomes" id="UP000273194">
    <property type="component" value="Chromosome"/>
</dbReference>
<dbReference type="EMBL" id="CP050869">
    <property type="protein sequence ID" value="QPG50178.1"/>
    <property type="molecule type" value="Genomic_DNA"/>
</dbReference>
<evidence type="ECO:0000313" key="11">
    <source>
        <dbReference type="EMBL" id="AZF70285.1"/>
    </source>
</evidence>
<dbReference type="KEGG" id="ssoa:SULA_0836"/>
<evidence type="ECO:0000313" key="7">
    <source>
        <dbReference type="EMBL" id="AKA73197.1"/>
    </source>
</evidence>
<reference evidence="18" key="2">
    <citation type="submission" date="2016-04" db="EMBL/GenBank/DDBJ databases">
        <authorList>
            <person name="Evans L.H."/>
            <person name="Alamgir A."/>
            <person name="Owens N."/>
            <person name="Weber N.D."/>
            <person name="Virtaneva K."/>
            <person name="Barbian K."/>
            <person name="Babar A."/>
            <person name="Rosenke K."/>
        </authorList>
    </citation>
    <scope>NUCLEOTIDE SEQUENCE</scope>
    <source>
        <strain evidence="18">P1</strain>
    </source>
</reference>
<dbReference type="EMBL" id="CP033237">
    <property type="protein sequence ID" value="AZF72905.1"/>
    <property type="molecule type" value="Genomic_DNA"/>
</dbReference>
<evidence type="ECO:0000313" key="14">
    <source>
        <dbReference type="EMBL" id="AZF78137.1"/>
    </source>
</evidence>
<dbReference type="Proteomes" id="UP000275843">
    <property type="component" value="Chromosome"/>
</dbReference>
<feature type="transmembrane region" description="Helical" evidence="5">
    <location>
        <begin position="82"/>
        <end position="106"/>
    </location>
</feature>
<dbReference type="Proteomes" id="UP000033106">
    <property type="component" value="Chromosome"/>
</dbReference>
<reference evidence="23 24" key="4">
    <citation type="journal article" date="2018" name="Proc. Natl. Acad. Sci. U.S.A.">
        <title>Nonmutational mechanism of inheritance in the Archaeon Sulfolobus solfataricus.</title>
        <authorList>
            <person name="Payne S."/>
            <person name="McCarthy S."/>
            <person name="Johnson T."/>
            <person name="North E."/>
            <person name="Blum P."/>
        </authorList>
    </citation>
    <scope>NUCLEOTIDE SEQUENCE [LARGE SCALE GENOMIC DNA]</scope>
    <source>
        <strain evidence="11 23">SARC-H</strain>
        <strain evidence="12 27">SARC-I</strain>
        <strain evidence="14 28">SARC-N</strain>
        <strain evidence="15 29">SARC-O</strain>
        <strain evidence="16 24">SUL120</strain>
        <strain evidence="10 25">SULG</strain>
        <strain evidence="13 26">SULM</strain>
    </source>
</reference>
<evidence type="ECO:0000313" key="23">
    <source>
        <dbReference type="Proteomes" id="UP000267993"/>
    </source>
</evidence>
<evidence type="ECO:0000313" key="16">
    <source>
        <dbReference type="EMBL" id="AZF83381.1"/>
    </source>
</evidence>
<evidence type="ECO:0000259" key="6">
    <source>
        <dbReference type="PROSITE" id="PS50928"/>
    </source>
</evidence>
<dbReference type="Proteomes" id="UP000033085">
    <property type="component" value="Chromosome"/>
</dbReference>
<dbReference type="Proteomes" id="UP000269431">
    <property type="component" value="Chromosome"/>
</dbReference>
<dbReference type="Proteomes" id="UP000033057">
    <property type="component" value="Chromosome"/>
</dbReference>
<dbReference type="EMBL" id="CP033236">
    <property type="protein sequence ID" value="AZF70285.1"/>
    <property type="molecule type" value="Genomic_DNA"/>
</dbReference>
<gene>
    <name evidence="17" type="ORF">HFC64_10530</name>
    <name evidence="18" type="ORF">SSOP1_3151</name>
    <name evidence="9" type="ORF">SULA_0836</name>
    <name evidence="7" type="ORF">SULB_0838</name>
    <name evidence="8" type="ORF">SULC_0837</name>
    <name evidence="10" type="ORF">SULG_04060</name>
    <name evidence="11" type="ORF">SULH_04060</name>
    <name evidence="12" type="ORF">SULI_04060</name>
    <name evidence="13" type="ORF">SULM_04060</name>
    <name evidence="14" type="ORF">SULN_04060</name>
    <name evidence="15" type="ORF">SULO_04070</name>
    <name evidence="16" type="ORF">SULZ_04305</name>
</gene>
<evidence type="ECO:0000313" key="26">
    <source>
        <dbReference type="Proteomes" id="UP000273443"/>
    </source>
</evidence>
<keyword evidence="5" id="KW-0813">Transport</keyword>
<sequence>MKVSKYYNRIRKALFNNKFILAGIVIILVDFAIGIVGAFWTPYPVSETFGISLPPSSAHILGTDEFGHDVLSVMMASTLTSLIVGISVGALIAIISTLIGLFGGYYGGKISGVIIDILTITALTIPGVILLVIIEAYFRAASSTINITLSYIIVVIGLAITSWAFGAKQIRAQVLSISKRDYIIASRLIGEKSWRIIFNQILPSILPLTVAQFLFGVLYGILSLITAEFWGVLPTNINNLGTMLFFISSNGAYLSNQWWWILGAIIPIMVLGAGLGILNIGIDEFIDPRLKEVKPKVIPEKIVILEEQEIIEVPMLGNYKNRK</sequence>
<dbReference type="Proteomes" id="UP000273443">
    <property type="component" value="Chromosome"/>
</dbReference>
<dbReference type="EMBL" id="CP011056">
    <property type="protein sequence ID" value="AKA75897.1"/>
    <property type="molecule type" value="Genomic_DNA"/>
</dbReference>
<feature type="transmembrane region" description="Helical" evidence="5">
    <location>
        <begin position="201"/>
        <end position="225"/>
    </location>
</feature>
<feature type="domain" description="ABC transmembrane type-1" evidence="6">
    <location>
        <begin position="82"/>
        <end position="279"/>
    </location>
</feature>
<dbReference type="PANTHER" id="PTHR42729:SF1">
    <property type="entry name" value="OLIGO_DIPEPTIDE TRANSPORT, PERMEASE PROTEIN (DPPC-2)"/>
    <property type="match status" value="1"/>
</dbReference>
<evidence type="ECO:0000256" key="4">
    <source>
        <dbReference type="ARBA" id="ARBA00023136"/>
    </source>
</evidence>
<evidence type="ECO:0000313" key="20">
    <source>
        <dbReference type="Proteomes" id="UP000033085"/>
    </source>
</evidence>
<keyword evidence="4 5" id="KW-0472">Membrane</keyword>
<dbReference type="Proteomes" id="UP000278715">
    <property type="component" value="Chromosome"/>
</dbReference>
<evidence type="ECO:0000256" key="2">
    <source>
        <dbReference type="ARBA" id="ARBA00022692"/>
    </source>
</evidence>
<dbReference type="InterPro" id="IPR000515">
    <property type="entry name" value="MetI-like"/>
</dbReference>
<comment type="subcellular location">
    <subcellularLocation>
        <location evidence="5">Cell membrane</location>
        <topology evidence="5">Multi-pass membrane protein</topology>
    </subcellularLocation>
    <subcellularLocation>
        <location evidence="1">Membrane</location>
        <topology evidence="1">Multi-pass membrane protein</topology>
    </subcellularLocation>
</comment>
<evidence type="ECO:0000313" key="10">
    <source>
        <dbReference type="EMBL" id="AZF67665.1"/>
    </source>
</evidence>
<dbReference type="Proteomes" id="UP000076770">
    <property type="component" value="Chromosome i"/>
</dbReference>
<evidence type="ECO:0000256" key="3">
    <source>
        <dbReference type="ARBA" id="ARBA00022989"/>
    </source>
</evidence>
<dbReference type="EMBL" id="CP033238">
    <property type="protein sequence ID" value="AZF75529.1"/>
    <property type="molecule type" value="Genomic_DNA"/>
</dbReference>
<evidence type="ECO:0000313" key="25">
    <source>
        <dbReference type="Proteomes" id="UP000273194"/>
    </source>
</evidence>
<dbReference type="PATRIC" id="fig|2287.6.peg.884"/>
<dbReference type="EMBL" id="CP033239">
    <property type="protein sequence ID" value="AZF78137.1"/>
    <property type="molecule type" value="Genomic_DNA"/>
</dbReference>
<evidence type="ECO:0000313" key="9">
    <source>
        <dbReference type="EMBL" id="AKA78589.1"/>
    </source>
</evidence>
<dbReference type="Proteomes" id="UP000594632">
    <property type="component" value="Chromosome"/>
</dbReference>
<feature type="transmembrane region" description="Helical" evidence="5">
    <location>
        <begin position="258"/>
        <end position="282"/>
    </location>
</feature>
<evidence type="ECO:0000313" key="17">
    <source>
        <dbReference type="EMBL" id="QPG50178.1"/>
    </source>
</evidence>